<keyword evidence="2" id="KW-1185">Reference proteome</keyword>
<feature type="non-terminal residue" evidence="1">
    <location>
        <position position="1"/>
    </location>
</feature>
<dbReference type="AlphaFoldDB" id="A0AAV2SN97"/>
<proteinExistence type="predicted"/>
<evidence type="ECO:0008006" key="3">
    <source>
        <dbReference type="Google" id="ProtNLM"/>
    </source>
</evidence>
<dbReference type="SUPFAM" id="SSF56436">
    <property type="entry name" value="C-type lectin-like"/>
    <property type="match status" value="1"/>
</dbReference>
<name>A0AAV2SN97_MEGNR</name>
<reference evidence="1 2" key="1">
    <citation type="submission" date="2024-05" db="EMBL/GenBank/DDBJ databases">
        <authorList>
            <person name="Wallberg A."/>
        </authorList>
    </citation>
    <scope>NUCLEOTIDE SEQUENCE [LARGE SCALE GENOMIC DNA]</scope>
</reference>
<evidence type="ECO:0000313" key="1">
    <source>
        <dbReference type="EMBL" id="CAL4213310.1"/>
    </source>
</evidence>
<organism evidence="1 2">
    <name type="scientific">Meganyctiphanes norvegica</name>
    <name type="common">Northern krill</name>
    <name type="synonym">Thysanopoda norvegica</name>
    <dbReference type="NCBI Taxonomy" id="48144"/>
    <lineage>
        <taxon>Eukaryota</taxon>
        <taxon>Metazoa</taxon>
        <taxon>Ecdysozoa</taxon>
        <taxon>Arthropoda</taxon>
        <taxon>Crustacea</taxon>
        <taxon>Multicrustacea</taxon>
        <taxon>Malacostraca</taxon>
        <taxon>Eumalacostraca</taxon>
        <taxon>Eucarida</taxon>
        <taxon>Euphausiacea</taxon>
        <taxon>Euphausiidae</taxon>
        <taxon>Meganyctiphanes</taxon>
    </lineage>
</organism>
<evidence type="ECO:0000313" key="2">
    <source>
        <dbReference type="Proteomes" id="UP001497623"/>
    </source>
</evidence>
<dbReference type="InterPro" id="IPR016187">
    <property type="entry name" value="CTDL_fold"/>
</dbReference>
<dbReference type="Proteomes" id="UP001497623">
    <property type="component" value="Unassembled WGS sequence"/>
</dbReference>
<dbReference type="EMBL" id="CAXKWB010088744">
    <property type="protein sequence ID" value="CAL4213310.1"/>
    <property type="molecule type" value="Genomic_DNA"/>
</dbReference>
<sequence length="127" mass="14532">YFKLYKDRDYTYDEGKALCDNNQGLMLAEPSNPLQLRDVLLNRYGDQEYGILLGGHGDGSNIVLPNRRLALSSDRPLWRPNEPKGVHSNACLGMAVVESDLRDYPNSTYYVNRCQKNRYILCQTKTV</sequence>
<protein>
    <recommendedName>
        <fullName evidence="3">C-type lectin domain-containing protein</fullName>
    </recommendedName>
</protein>
<comment type="caution">
    <text evidence="1">The sequence shown here is derived from an EMBL/GenBank/DDBJ whole genome shotgun (WGS) entry which is preliminary data.</text>
</comment>
<gene>
    <name evidence="1" type="ORF">MNOR_LOCUS38520</name>
</gene>
<accession>A0AAV2SN97</accession>